<dbReference type="GO" id="GO:0005829">
    <property type="term" value="C:cytosol"/>
    <property type="evidence" value="ECO:0007669"/>
    <property type="project" value="UniProtKB-ARBA"/>
</dbReference>
<dbReference type="InterPro" id="IPR034005">
    <property type="entry name" value="M3A_DCP"/>
</dbReference>
<evidence type="ECO:0000256" key="6">
    <source>
        <dbReference type="ARBA" id="ARBA00023049"/>
    </source>
</evidence>
<dbReference type="InterPro" id="IPR024077">
    <property type="entry name" value="Neurolysin/TOP_dom2"/>
</dbReference>
<dbReference type="AlphaFoldDB" id="A0A7Y9ATX6"/>
<dbReference type="FunFam" id="3.40.390.10:FF:000009">
    <property type="entry name" value="Oligopeptidase A"/>
    <property type="match status" value="1"/>
</dbReference>
<dbReference type="GO" id="GO:0004222">
    <property type="term" value="F:metalloendopeptidase activity"/>
    <property type="evidence" value="ECO:0007669"/>
    <property type="project" value="InterPro"/>
</dbReference>
<keyword evidence="6 7" id="KW-0482">Metalloprotease</keyword>
<dbReference type="PANTHER" id="PTHR43660">
    <property type="entry name" value="DIPEPTIDYL CARBOXYPEPTIDASE"/>
    <property type="match status" value="1"/>
</dbReference>
<dbReference type="InterPro" id="IPR024079">
    <property type="entry name" value="MetalloPept_cat_dom_sf"/>
</dbReference>
<name>A0A7Y9ATX6_9ACTN</name>
<feature type="domain" description="Peptidase M3A/M3B catalytic" evidence="8">
    <location>
        <begin position="224"/>
        <end position="675"/>
    </location>
</feature>
<evidence type="ECO:0000256" key="5">
    <source>
        <dbReference type="ARBA" id="ARBA00022833"/>
    </source>
</evidence>
<sequence length="679" mass="74758">MALDPANPFAAPSELPFAVPPFDRVRVEHYAPTFEAGMAEHRAELDALLERDLPAARFLDALESAGQLLGRAEAVFFNLVGTDADDALRAVQAEYSPRLSAHHDAVRLDPRLVERVRALHEDPPADLDPEQLRLLERLHRDAARSGALLDEAGQSRLRDLNEELSRLTTAFDVELLADTNDLAVRFTDAAELEGLSPAELARLADGDGEGYVVPLVLPTGQPVLESLRRRDSRRRVHEASVLRGGRGGPHDTRATLQRIAGLRAERAALLGHPDHASWVVADETAGDVEAAAGMLRRLAPAAVANARREEAELTELLHADGFDGPLEPWDWAYYAGRLRRERFAVDTDALKPWFELERVLVDGVFATATALYGLTFTERPDVPVFSADVRAFEVADESGPLGLYLFDPYARPSKRGGAWMSSFVEQSRLLGTRPVVVNCLNVPRPAPGDPALLTVDEVETLFHEFGHTLHGLLSDVHFPRFSGTSVPRDFVEFPSQVNEFWGFEPEVLAGYARHVETGEPLPEQEVAKLRAARGYGQGFSTTEYLAAALLDQAWHRVGPGALDGAEPDDVGRFEAAALAEAGVGLETVPPRYRSTYFHHVFGGGYAAAYYSYVWSEVLDADTVEWFAENGGLRRENGEHFRRTVLARGGSVDPLAAYREFRGRDARLEPLLRRRGLDGV</sequence>
<dbReference type="Gene3D" id="1.10.1370.10">
    <property type="entry name" value="Neurolysin, domain 3"/>
    <property type="match status" value="1"/>
</dbReference>
<keyword evidence="4 7" id="KW-0378">Hydrolase</keyword>
<keyword evidence="9" id="KW-0121">Carboxypeptidase</keyword>
<dbReference type="GO" id="GO:0046872">
    <property type="term" value="F:metal ion binding"/>
    <property type="evidence" value="ECO:0007669"/>
    <property type="project" value="UniProtKB-UniRule"/>
</dbReference>
<evidence type="ECO:0000313" key="10">
    <source>
        <dbReference type="Proteomes" id="UP000521922"/>
    </source>
</evidence>
<dbReference type="PANTHER" id="PTHR43660:SF1">
    <property type="entry name" value="DIPEPTIDYL CARBOXYPEPTIDASE"/>
    <property type="match status" value="1"/>
</dbReference>
<keyword evidence="10" id="KW-1185">Reference proteome</keyword>
<evidence type="ECO:0000256" key="1">
    <source>
        <dbReference type="ARBA" id="ARBA00006040"/>
    </source>
</evidence>
<dbReference type="InterPro" id="IPR001567">
    <property type="entry name" value="Pept_M3A_M3B_dom"/>
</dbReference>
<dbReference type="GO" id="GO:0006508">
    <property type="term" value="P:proteolysis"/>
    <property type="evidence" value="ECO:0007669"/>
    <property type="project" value="UniProtKB-KW"/>
</dbReference>
<evidence type="ECO:0000259" key="8">
    <source>
        <dbReference type="Pfam" id="PF01432"/>
    </source>
</evidence>
<reference evidence="9 10" key="1">
    <citation type="submission" date="2020-07" db="EMBL/GenBank/DDBJ databases">
        <title>Sequencing the genomes of 1000 actinobacteria strains.</title>
        <authorList>
            <person name="Klenk H.-P."/>
        </authorList>
    </citation>
    <scope>NUCLEOTIDE SEQUENCE [LARGE SCALE GENOMIC DNA]</scope>
    <source>
        <strain evidence="9 10">DSM 7487</strain>
    </source>
</reference>
<comment type="similarity">
    <text evidence="1 7">Belongs to the peptidase M3 family.</text>
</comment>
<protein>
    <submittedName>
        <fullName evidence="9">Peptidyl-dipeptidase Dcp</fullName>
        <ecNumber evidence="9">3.4.15.5</ecNumber>
    </submittedName>
</protein>
<evidence type="ECO:0000256" key="2">
    <source>
        <dbReference type="ARBA" id="ARBA00022670"/>
    </source>
</evidence>
<comment type="caution">
    <text evidence="9">The sequence shown here is derived from an EMBL/GenBank/DDBJ whole genome shotgun (WGS) entry which is preliminary data.</text>
</comment>
<dbReference type="EC" id="3.4.15.5" evidence="9"/>
<evidence type="ECO:0000256" key="7">
    <source>
        <dbReference type="RuleBase" id="RU003435"/>
    </source>
</evidence>
<dbReference type="EMBL" id="JACCBB010000001">
    <property type="protein sequence ID" value="NYD21474.1"/>
    <property type="molecule type" value="Genomic_DNA"/>
</dbReference>
<keyword evidence="5 7" id="KW-0862">Zinc</keyword>
<organism evidence="9 10">
    <name type="scientific">Kineococcus aurantiacus</name>
    <dbReference type="NCBI Taxonomy" id="37633"/>
    <lineage>
        <taxon>Bacteria</taxon>
        <taxon>Bacillati</taxon>
        <taxon>Actinomycetota</taxon>
        <taxon>Actinomycetes</taxon>
        <taxon>Kineosporiales</taxon>
        <taxon>Kineosporiaceae</taxon>
        <taxon>Kineococcus</taxon>
    </lineage>
</organism>
<dbReference type="Gene3D" id="1.10.1370.40">
    <property type="match status" value="1"/>
</dbReference>
<accession>A0A7Y9ATX6</accession>
<keyword evidence="2 7" id="KW-0645">Protease</keyword>
<proteinExistence type="inferred from homology"/>
<dbReference type="Proteomes" id="UP000521922">
    <property type="component" value="Unassembled WGS sequence"/>
</dbReference>
<evidence type="ECO:0000256" key="3">
    <source>
        <dbReference type="ARBA" id="ARBA00022723"/>
    </source>
</evidence>
<gene>
    <name evidence="9" type="ORF">BJ968_001014</name>
</gene>
<dbReference type="Pfam" id="PF01432">
    <property type="entry name" value="Peptidase_M3"/>
    <property type="match status" value="1"/>
</dbReference>
<keyword evidence="3 7" id="KW-0479">Metal-binding</keyword>
<dbReference type="CDD" id="cd06456">
    <property type="entry name" value="M3A_DCP"/>
    <property type="match status" value="1"/>
</dbReference>
<dbReference type="SUPFAM" id="SSF55486">
    <property type="entry name" value="Metalloproteases ('zincins'), catalytic domain"/>
    <property type="match status" value="1"/>
</dbReference>
<dbReference type="RefSeq" id="WP_179749798.1">
    <property type="nucleotide sequence ID" value="NZ_BAAAGN010000005.1"/>
</dbReference>
<dbReference type="GO" id="GO:0008241">
    <property type="term" value="F:peptidyl-dipeptidase activity"/>
    <property type="evidence" value="ECO:0007669"/>
    <property type="project" value="UniProtKB-EC"/>
</dbReference>
<evidence type="ECO:0000313" key="9">
    <source>
        <dbReference type="EMBL" id="NYD21474.1"/>
    </source>
</evidence>
<dbReference type="GO" id="GO:0004180">
    <property type="term" value="F:carboxypeptidase activity"/>
    <property type="evidence" value="ECO:0007669"/>
    <property type="project" value="UniProtKB-KW"/>
</dbReference>
<evidence type="ECO:0000256" key="4">
    <source>
        <dbReference type="ARBA" id="ARBA00022801"/>
    </source>
</evidence>
<dbReference type="InterPro" id="IPR045090">
    <property type="entry name" value="Pept_M3A_M3B"/>
</dbReference>
<dbReference type="Gene3D" id="3.40.390.10">
    <property type="entry name" value="Collagenase (Catalytic Domain)"/>
    <property type="match status" value="1"/>
</dbReference>
<comment type="cofactor">
    <cofactor evidence="7">
        <name>Zn(2+)</name>
        <dbReference type="ChEBI" id="CHEBI:29105"/>
    </cofactor>
    <text evidence="7">Binds 1 zinc ion.</text>
</comment>